<accession>A0A9D9NLA8</accession>
<comment type="caution">
    <text evidence="2">The sequence shown here is derived from an EMBL/GenBank/DDBJ whole genome shotgun (WGS) entry which is preliminary data.</text>
</comment>
<proteinExistence type="predicted"/>
<reference evidence="2" key="1">
    <citation type="submission" date="2020-10" db="EMBL/GenBank/DDBJ databases">
        <authorList>
            <person name="Gilroy R."/>
        </authorList>
    </citation>
    <scope>NUCLEOTIDE SEQUENCE</scope>
    <source>
        <strain evidence="2">6919</strain>
    </source>
</reference>
<feature type="transmembrane region" description="Helical" evidence="1">
    <location>
        <begin position="12"/>
        <end position="32"/>
    </location>
</feature>
<feature type="transmembrane region" description="Helical" evidence="1">
    <location>
        <begin position="60"/>
        <end position="81"/>
    </location>
</feature>
<evidence type="ECO:0000313" key="2">
    <source>
        <dbReference type="EMBL" id="MBO8477273.1"/>
    </source>
</evidence>
<name>A0A9D9NLA8_9BACT</name>
<keyword evidence="1" id="KW-1133">Transmembrane helix</keyword>
<keyword evidence="1" id="KW-0812">Transmembrane</keyword>
<dbReference type="AlphaFoldDB" id="A0A9D9NLA8"/>
<feature type="transmembrane region" description="Helical" evidence="1">
    <location>
        <begin position="87"/>
        <end position="108"/>
    </location>
</feature>
<evidence type="ECO:0000313" key="3">
    <source>
        <dbReference type="Proteomes" id="UP000823598"/>
    </source>
</evidence>
<protein>
    <submittedName>
        <fullName evidence="2">Phage holin family protein</fullName>
    </submittedName>
</protein>
<sequence>METTITERAAWAAAFVAVEYLLVLAAAIADMASGIRKAKRKGQATRSRALRRTIDKLLRYYNLLAILTIVDIMQIAATLYLRATEGYALPSIPLFTLTGSIGIALIEVKSIMENGSDKEKSDIAELDDLLDGIAKSDRLNQLINILKSLKK</sequence>
<dbReference type="Proteomes" id="UP000823598">
    <property type="component" value="Unassembled WGS sequence"/>
</dbReference>
<keyword evidence="1" id="KW-0472">Membrane</keyword>
<dbReference type="EMBL" id="JADIMC010000117">
    <property type="protein sequence ID" value="MBO8477273.1"/>
    <property type="molecule type" value="Genomic_DNA"/>
</dbReference>
<organism evidence="2 3">
    <name type="scientific">Candidatus Limisoma faecipullorum</name>
    <dbReference type="NCBI Taxonomy" id="2840854"/>
    <lineage>
        <taxon>Bacteria</taxon>
        <taxon>Pseudomonadati</taxon>
        <taxon>Bacteroidota</taxon>
        <taxon>Bacteroidia</taxon>
        <taxon>Bacteroidales</taxon>
        <taxon>Candidatus Limisoma</taxon>
    </lineage>
</organism>
<evidence type="ECO:0000256" key="1">
    <source>
        <dbReference type="SAM" id="Phobius"/>
    </source>
</evidence>
<reference evidence="2" key="2">
    <citation type="journal article" date="2021" name="PeerJ">
        <title>Extensive microbial diversity within the chicken gut microbiome revealed by metagenomics and culture.</title>
        <authorList>
            <person name="Gilroy R."/>
            <person name="Ravi A."/>
            <person name="Getino M."/>
            <person name="Pursley I."/>
            <person name="Horton D.L."/>
            <person name="Alikhan N.F."/>
            <person name="Baker D."/>
            <person name="Gharbi K."/>
            <person name="Hall N."/>
            <person name="Watson M."/>
            <person name="Adriaenssens E.M."/>
            <person name="Foster-Nyarko E."/>
            <person name="Jarju S."/>
            <person name="Secka A."/>
            <person name="Antonio M."/>
            <person name="Oren A."/>
            <person name="Chaudhuri R.R."/>
            <person name="La Ragione R."/>
            <person name="Hildebrand F."/>
            <person name="Pallen M.J."/>
        </authorList>
    </citation>
    <scope>NUCLEOTIDE SEQUENCE</scope>
    <source>
        <strain evidence="2">6919</strain>
    </source>
</reference>
<gene>
    <name evidence="2" type="ORF">IAB88_09840</name>
</gene>